<dbReference type="InterPro" id="IPR025737">
    <property type="entry name" value="FApF"/>
</dbReference>
<dbReference type="Proteomes" id="UP000552587">
    <property type="component" value="Unassembled WGS sequence"/>
</dbReference>
<feature type="chain" id="PRO_5031193733" evidence="1">
    <location>
        <begin position="24"/>
        <end position="315"/>
    </location>
</feature>
<keyword evidence="1" id="KW-0732">Signal</keyword>
<evidence type="ECO:0000256" key="1">
    <source>
        <dbReference type="SAM" id="SignalP"/>
    </source>
</evidence>
<reference evidence="2 3" key="1">
    <citation type="submission" date="2020-07" db="EMBL/GenBank/DDBJ databases">
        <authorList>
            <person name="Xu S."/>
            <person name="Li A."/>
        </authorList>
    </citation>
    <scope>NUCLEOTIDE SEQUENCE [LARGE SCALE GENOMIC DNA]</scope>
    <source>
        <strain evidence="2 3">SG-8</strain>
    </source>
</reference>
<proteinExistence type="predicted"/>
<dbReference type="Pfam" id="PF13557">
    <property type="entry name" value="Phenol_MetA_deg"/>
    <property type="match status" value="1"/>
</dbReference>
<accession>A0A7W3YDK4</accession>
<name>A0A7W3YDK4_9GAMM</name>
<feature type="signal peptide" evidence="1">
    <location>
        <begin position="1"/>
        <end position="23"/>
    </location>
</feature>
<dbReference type="RefSeq" id="WP_182668014.1">
    <property type="nucleotide sequence ID" value="NZ_JACHTE010000001.1"/>
</dbReference>
<protein>
    <submittedName>
        <fullName evidence="2">Transporter</fullName>
    </submittedName>
</protein>
<dbReference type="AlphaFoldDB" id="A0A7W3YDK4"/>
<keyword evidence="3" id="KW-1185">Reference proteome</keyword>
<evidence type="ECO:0000313" key="2">
    <source>
        <dbReference type="EMBL" id="MBB1087241.1"/>
    </source>
</evidence>
<sequence>MRAFPATLALAILALSAAPRVQATEGGIGRPITGMQAASYSGLIPPTPGFSTQFSYLHYGGDIGASRETPVGGGAALGLDVSLDLFLATGIYIWDTGEGRWNFASMLTVPFISADADADYRIGTISGSISDSDSGLFDAYFAPVIASYHIDEMRHVSLAMYIYAPTGSYEAGRLVNPGLNTWTFSPTVGYTHLFQQGTLEWSTTAAVDFYTENDDTDYQNGAVFRVDSLLVKRTASGWGYGGVAGWIQQVEDDEGGVIASRDGFKGRALGLGPIVTYAHKWDGGQVEFGLRYVNEFNVRNRPEGDGAMLTASLQF</sequence>
<evidence type="ECO:0000313" key="3">
    <source>
        <dbReference type="Proteomes" id="UP000552587"/>
    </source>
</evidence>
<comment type="caution">
    <text evidence="2">The sequence shown here is derived from an EMBL/GenBank/DDBJ whole genome shotgun (WGS) entry which is preliminary data.</text>
</comment>
<gene>
    <name evidence="2" type="ORF">H4F99_01925</name>
</gene>
<organism evidence="2 3">
    <name type="scientific">Marilutibacter penaei</name>
    <dbReference type="NCBI Taxonomy" id="2759900"/>
    <lineage>
        <taxon>Bacteria</taxon>
        <taxon>Pseudomonadati</taxon>
        <taxon>Pseudomonadota</taxon>
        <taxon>Gammaproteobacteria</taxon>
        <taxon>Lysobacterales</taxon>
        <taxon>Lysobacteraceae</taxon>
        <taxon>Marilutibacter</taxon>
    </lineage>
</organism>
<dbReference type="EMBL" id="JACHTE010000001">
    <property type="protein sequence ID" value="MBB1087241.1"/>
    <property type="molecule type" value="Genomic_DNA"/>
</dbReference>